<sequence>MDSHHDRETLEICQRVCPEWAAVASKRLEDLESDESFKLSTKFADMKIVEEHLKFVPKHCHNFNIKLPPKGIPAMENVFKKVGRQVKELDVCFKIKDKHYPNPPIDHFGDYLELYCPKLEKLKLWLSSSEHYPESIFSQDMPHFLPVKHIETEDFSDNAQTHIFEELIEASPFLESLTFQHESTELIVRMLSIIADRYRLQQLASIESYHFDVSDAFIAFALQHHWNLENLKIAFRKDVSIGRIRALLNHLSDTLVSLEIIYKGAAYDPCLSIEDNWVIPVGMKKLKHLTVTPNVFSNACRFLVNGLQLFGLRSFKITSAVSWSENYFEAMWRRNRIKLHDRRLETVEIPCSCLDASIFLQEPNPFKNIKELVLDSPSIKVLQAVFAEQENLERLKVFELYSLNCYSWDDILSGYCRELRGRPLMWDEILTGRQKPGYTMMYKMMADPLLEGIPTIRNLKKLKYLLLDFKSSHQKVSDFFIYHGLMYLTELQHLDINRHDFTEEAVQDLRGRLVNFCYLELGTDSESDDEVDYRRKVTSRRLLPSQRRERATNVSIWSYLVGRKIFVGAWWRS</sequence>
<comment type="caution">
    <text evidence="1">The sequence shown here is derived from an EMBL/GenBank/DDBJ whole genome shotgun (WGS) entry which is preliminary data.</text>
</comment>
<keyword evidence="2" id="KW-1185">Reference proteome</keyword>
<evidence type="ECO:0000313" key="1">
    <source>
        <dbReference type="EMBL" id="CAG7718439.1"/>
    </source>
</evidence>
<protein>
    <submittedName>
        <fullName evidence="1">Uncharacterized protein</fullName>
    </submittedName>
</protein>
<proteinExistence type="predicted"/>
<name>A0A8J2JPB2_9HEXA</name>
<dbReference type="EMBL" id="CAJVCH010053473">
    <property type="protein sequence ID" value="CAG7718439.1"/>
    <property type="molecule type" value="Genomic_DNA"/>
</dbReference>
<dbReference type="Proteomes" id="UP000708208">
    <property type="component" value="Unassembled WGS sequence"/>
</dbReference>
<gene>
    <name evidence="1" type="ORF">AFUS01_LOCUS7831</name>
</gene>
<reference evidence="1" key="1">
    <citation type="submission" date="2021-06" db="EMBL/GenBank/DDBJ databases">
        <authorList>
            <person name="Hodson N. C."/>
            <person name="Mongue J. A."/>
            <person name="Jaron S. K."/>
        </authorList>
    </citation>
    <scope>NUCLEOTIDE SEQUENCE</scope>
</reference>
<evidence type="ECO:0000313" key="2">
    <source>
        <dbReference type="Proteomes" id="UP000708208"/>
    </source>
</evidence>
<organism evidence="1 2">
    <name type="scientific">Allacma fusca</name>
    <dbReference type="NCBI Taxonomy" id="39272"/>
    <lineage>
        <taxon>Eukaryota</taxon>
        <taxon>Metazoa</taxon>
        <taxon>Ecdysozoa</taxon>
        <taxon>Arthropoda</taxon>
        <taxon>Hexapoda</taxon>
        <taxon>Collembola</taxon>
        <taxon>Symphypleona</taxon>
        <taxon>Sminthuridae</taxon>
        <taxon>Allacma</taxon>
    </lineage>
</organism>
<dbReference type="AlphaFoldDB" id="A0A8J2JPB2"/>
<accession>A0A8J2JPB2</accession>